<dbReference type="PROSITE" id="PS50181">
    <property type="entry name" value="FBOX"/>
    <property type="match status" value="1"/>
</dbReference>
<organism evidence="2 5">
    <name type="scientific">Medicago truncatula</name>
    <name type="common">Barrel medic</name>
    <name type="synonym">Medicago tribuloides</name>
    <dbReference type="NCBI Taxonomy" id="3880"/>
    <lineage>
        <taxon>Eukaryota</taxon>
        <taxon>Viridiplantae</taxon>
        <taxon>Streptophyta</taxon>
        <taxon>Embryophyta</taxon>
        <taxon>Tracheophyta</taxon>
        <taxon>Spermatophyta</taxon>
        <taxon>Magnoliopsida</taxon>
        <taxon>eudicotyledons</taxon>
        <taxon>Gunneridae</taxon>
        <taxon>Pentapetalae</taxon>
        <taxon>rosids</taxon>
        <taxon>fabids</taxon>
        <taxon>Fabales</taxon>
        <taxon>Fabaceae</taxon>
        <taxon>Papilionoideae</taxon>
        <taxon>50 kb inversion clade</taxon>
        <taxon>NPAAA clade</taxon>
        <taxon>Hologalegina</taxon>
        <taxon>IRL clade</taxon>
        <taxon>Trifolieae</taxon>
        <taxon>Medicago</taxon>
    </lineage>
</organism>
<proteinExistence type="predicted"/>
<dbReference type="EnsemblPlants" id="AES75906">
    <property type="protein sequence ID" value="AES75906"/>
    <property type="gene ID" value="MTR_6g061720"/>
</dbReference>
<dbReference type="InterPro" id="IPR001810">
    <property type="entry name" value="F-box_dom"/>
</dbReference>
<dbReference type="Proteomes" id="UP000002051">
    <property type="component" value="Chromosome 6"/>
</dbReference>
<dbReference type="InterPro" id="IPR036047">
    <property type="entry name" value="F-box-like_dom_sf"/>
</dbReference>
<gene>
    <name evidence="2" type="ordered locus">MTR_6g061720</name>
    <name evidence="3" type="ORF">MtrunA17_Chr6g0476031</name>
</gene>
<evidence type="ECO:0000313" key="3">
    <source>
        <dbReference type="EMBL" id="RHN52039.1"/>
    </source>
</evidence>
<evidence type="ECO:0000313" key="5">
    <source>
        <dbReference type="Proteomes" id="UP000002051"/>
    </source>
</evidence>
<reference evidence="2 5" key="2">
    <citation type="journal article" date="2014" name="BMC Genomics">
        <title>An improved genome release (version Mt4.0) for the model legume Medicago truncatula.</title>
        <authorList>
            <person name="Tang H."/>
            <person name="Krishnakumar V."/>
            <person name="Bidwell S."/>
            <person name="Rosen B."/>
            <person name="Chan A."/>
            <person name="Zhou S."/>
            <person name="Gentzbittel L."/>
            <person name="Childs K.L."/>
            <person name="Yandell M."/>
            <person name="Gundlach H."/>
            <person name="Mayer K.F."/>
            <person name="Schwartz D.C."/>
            <person name="Town C.D."/>
        </authorList>
    </citation>
    <scope>GENOME REANNOTATION</scope>
    <source>
        <strain evidence="4 5">cv. Jemalong A17</strain>
    </source>
</reference>
<accession>G7KNS2</accession>
<dbReference type="HOGENOM" id="CLU_2641890_0_0_1"/>
<reference evidence="2 5" key="1">
    <citation type="journal article" date="2011" name="Nature">
        <title>The Medicago genome provides insight into the evolution of rhizobial symbioses.</title>
        <authorList>
            <person name="Young N.D."/>
            <person name="Debelle F."/>
            <person name="Oldroyd G.E."/>
            <person name="Geurts R."/>
            <person name="Cannon S.B."/>
            <person name="Udvardi M.K."/>
            <person name="Benedito V.A."/>
            <person name="Mayer K.F."/>
            <person name="Gouzy J."/>
            <person name="Schoof H."/>
            <person name="Van de Peer Y."/>
            <person name="Proost S."/>
            <person name="Cook D.R."/>
            <person name="Meyers B.C."/>
            <person name="Spannagl M."/>
            <person name="Cheung F."/>
            <person name="De Mita S."/>
            <person name="Krishnakumar V."/>
            <person name="Gundlach H."/>
            <person name="Zhou S."/>
            <person name="Mudge J."/>
            <person name="Bharti A.K."/>
            <person name="Murray J.D."/>
            <person name="Naoumkina M.A."/>
            <person name="Rosen B."/>
            <person name="Silverstein K.A."/>
            <person name="Tang H."/>
            <person name="Rombauts S."/>
            <person name="Zhao P.X."/>
            <person name="Zhou P."/>
            <person name="Barbe V."/>
            <person name="Bardou P."/>
            <person name="Bechner M."/>
            <person name="Bellec A."/>
            <person name="Berger A."/>
            <person name="Berges H."/>
            <person name="Bidwell S."/>
            <person name="Bisseling T."/>
            <person name="Choisne N."/>
            <person name="Couloux A."/>
            <person name="Denny R."/>
            <person name="Deshpande S."/>
            <person name="Dai X."/>
            <person name="Doyle J.J."/>
            <person name="Dudez A.M."/>
            <person name="Farmer A.D."/>
            <person name="Fouteau S."/>
            <person name="Franken C."/>
            <person name="Gibelin C."/>
            <person name="Gish J."/>
            <person name="Goldstein S."/>
            <person name="Gonzalez A.J."/>
            <person name="Green P.J."/>
            <person name="Hallab A."/>
            <person name="Hartog M."/>
            <person name="Hua A."/>
            <person name="Humphray S.J."/>
            <person name="Jeong D.H."/>
            <person name="Jing Y."/>
            <person name="Jocker A."/>
            <person name="Kenton S.M."/>
            <person name="Kim D.J."/>
            <person name="Klee K."/>
            <person name="Lai H."/>
            <person name="Lang C."/>
            <person name="Lin S."/>
            <person name="Macmil S.L."/>
            <person name="Magdelenat G."/>
            <person name="Matthews L."/>
            <person name="McCorrison J."/>
            <person name="Monaghan E.L."/>
            <person name="Mun J.H."/>
            <person name="Najar F.Z."/>
            <person name="Nicholson C."/>
            <person name="Noirot C."/>
            <person name="O'Bleness M."/>
            <person name="Paule C.R."/>
            <person name="Poulain J."/>
            <person name="Prion F."/>
            <person name="Qin B."/>
            <person name="Qu C."/>
            <person name="Retzel E.F."/>
            <person name="Riddle C."/>
            <person name="Sallet E."/>
            <person name="Samain S."/>
            <person name="Samson N."/>
            <person name="Sanders I."/>
            <person name="Saurat O."/>
            <person name="Scarpelli C."/>
            <person name="Schiex T."/>
            <person name="Segurens B."/>
            <person name="Severin A.J."/>
            <person name="Sherrier D.J."/>
            <person name="Shi R."/>
            <person name="Sims S."/>
            <person name="Singer S.R."/>
            <person name="Sinharoy S."/>
            <person name="Sterck L."/>
            <person name="Viollet A."/>
            <person name="Wang B.B."/>
            <person name="Wang K."/>
            <person name="Wang M."/>
            <person name="Wang X."/>
            <person name="Warfsmann J."/>
            <person name="Weissenbach J."/>
            <person name="White D.D."/>
            <person name="White J.D."/>
            <person name="Wiley G.B."/>
            <person name="Wincker P."/>
            <person name="Xing Y."/>
            <person name="Yang L."/>
            <person name="Yao Z."/>
            <person name="Ying F."/>
            <person name="Zhai J."/>
            <person name="Zhou L."/>
            <person name="Zuber A."/>
            <person name="Denarie J."/>
            <person name="Dixon R.A."/>
            <person name="May G.D."/>
            <person name="Schwartz D.C."/>
            <person name="Rogers J."/>
            <person name="Quetier F."/>
            <person name="Town C.D."/>
            <person name="Roe B.A."/>
        </authorList>
    </citation>
    <scope>NUCLEOTIDE SEQUENCE [LARGE SCALE GENOMIC DNA]</scope>
    <source>
        <strain evidence="2">A17</strain>
        <strain evidence="4 5">cv. Jemalong A17</strain>
    </source>
</reference>
<dbReference type="AlphaFoldDB" id="G7KNS2"/>
<dbReference type="Proteomes" id="UP000265566">
    <property type="component" value="Chromosome 6"/>
</dbReference>
<dbReference type="Gene3D" id="1.20.1280.50">
    <property type="match status" value="1"/>
</dbReference>
<sequence length="77" mass="8859">METSTTINIIITLPDEILSHILSFLQTKLAFSTTILSKRWEPLHISLTSLHFDPRISVHDERASLCFCRFANMVMLL</sequence>
<dbReference type="PANTHER" id="PTHR31293">
    <property type="entry name" value="RNI-LIKE SUPERFAMILY PROTEIN"/>
    <property type="match status" value="1"/>
</dbReference>
<dbReference type="PaxDb" id="3880-AES75906"/>
<dbReference type="SUPFAM" id="SSF81383">
    <property type="entry name" value="F-box domain"/>
    <property type="match status" value="1"/>
</dbReference>
<protein>
    <submittedName>
        <fullName evidence="2">F-box/LRR protein</fullName>
    </submittedName>
    <submittedName>
        <fullName evidence="3">Putative F-box domain-containing protein</fullName>
    </submittedName>
</protein>
<evidence type="ECO:0000313" key="2">
    <source>
        <dbReference type="EMBL" id="AES75906.1"/>
    </source>
</evidence>
<dbReference type="PANTHER" id="PTHR31293:SF12">
    <property type="entry name" value="RNI-LIKE SUPERFAMILY PROTEIN"/>
    <property type="match status" value="1"/>
</dbReference>
<reference evidence="4" key="3">
    <citation type="submission" date="2015-04" db="UniProtKB">
        <authorList>
            <consortium name="EnsemblPlants"/>
        </authorList>
    </citation>
    <scope>IDENTIFICATION</scope>
    <source>
        <strain evidence="4">cv. Jemalong A17</strain>
    </source>
</reference>
<dbReference type="EMBL" id="PSQE01000006">
    <property type="protein sequence ID" value="RHN52039.1"/>
    <property type="molecule type" value="Genomic_DNA"/>
</dbReference>
<reference evidence="3" key="4">
    <citation type="journal article" date="2018" name="Nat. Plants">
        <title>Whole-genome landscape of Medicago truncatula symbiotic genes.</title>
        <authorList>
            <person name="Pecrix Y."/>
            <person name="Gamas P."/>
            <person name="Carrere S."/>
        </authorList>
    </citation>
    <scope>NUCLEOTIDE SEQUENCE</scope>
    <source>
        <tissue evidence="3">Leaves</tissue>
    </source>
</reference>
<name>G7KNS2_MEDTR</name>
<evidence type="ECO:0000259" key="1">
    <source>
        <dbReference type="PROSITE" id="PS50181"/>
    </source>
</evidence>
<keyword evidence="5" id="KW-1185">Reference proteome</keyword>
<dbReference type="Gramene" id="rna36653">
    <property type="protein sequence ID" value="RHN52039.1"/>
    <property type="gene ID" value="gene36653"/>
</dbReference>
<dbReference type="EMBL" id="CM001222">
    <property type="protein sequence ID" value="AES75906.1"/>
    <property type="molecule type" value="Genomic_DNA"/>
</dbReference>
<feature type="domain" description="F-box" evidence="1">
    <location>
        <begin position="7"/>
        <end position="55"/>
    </location>
</feature>
<dbReference type="InterPro" id="IPR055294">
    <property type="entry name" value="FBL60-like"/>
</dbReference>
<dbReference type="Pfam" id="PF00646">
    <property type="entry name" value="F-box"/>
    <property type="match status" value="1"/>
</dbReference>
<evidence type="ECO:0000313" key="4">
    <source>
        <dbReference type="EnsemblPlants" id="AES75906"/>
    </source>
</evidence>